<evidence type="ECO:0000256" key="3">
    <source>
        <dbReference type="ARBA" id="ARBA00012493"/>
    </source>
</evidence>
<keyword evidence="16" id="KW-0238">DNA-binding</keyword>
<keyword evidence="10" id="KW-0255">Endonuclease</keyword>
<dbReference type="Pfam" id="PF17921">
    <property type="entry name" value="Integrase_H2C2"/>
    <property type="match status" value="1"/>
</dbReference>
<feature type="domain" description="Integrase catalytic" evidence="20">
    <location>
        <begin position="736"/>
        <end position="822"/>
    </location>
</feature>
<dbReference type="InterPro" id="IPR041588">
    <property type="entry name" value="Integrase_H2C2"/>
</dbReference>
<evidence type="ECO:0000256" key="10">
    <source>
        <dbReference type="ARBA" id="ARBA00022759"/>
    </source>
</evidence>
<dbReference type="EC" id="3.1.26.4" evidence="2"/>
<dbReference type="GO" id="GO:0003677">
    <property type="term" value="F:DNA binding"/>
    <property type="evidence" value="ECO:0007669"/>
    <property type="project" value="UniProtKB-KW"/>
</dbReference>
<evidence type="ECO:0000256" key="2">
    <source>
        <dbReference type="ARBA" id="ARBA00012180"/>
    </source>
</evidence>
<evidence type="ECO:0000259" key="19">
    <source>
        <dbReference type="PROSITE" id="PS50878"/>
    </source>
</evidence>
<dbReference type="InterPro" id="IPR021109">
    <property type="entry name" value="Peptidase_aspartic_dom_sf"/>
</dbReference>
<keyword evidence="12" id="KW-0460">Magnesium</keyword>
<dbReference type="InterPro" id="IPR012337">
    <property type="entry name" value="RNaseH-like_sf"/>
</dbReference>
<evidence type="ECO:0000256" key="13">
    <source>
        <dbReference type="ARBA" id="ARBA00022908"/>
    </source>
</evidence>
<dbReference type="GO" id="GO:0003964">
    <property type="term" value="F:RNA-directed DNA polymerase activity"/>
    <property type="evidence" value="ECO:0007669"/>
    <property type="project" value="UniProtKB-KW"/>
</dbReference>
<evidence type="ECO:0000256" key="8">
    <source>
        <dbReference type="ARBA" id="ARBA00022723"/>
    </source>
</evidence>
<dbReference type="PROSITE" id="PS50994">
    <property type="entry name" value="INTEGRASE"/>
    <property type="match status" value="1"/>
</dbReference>
<dbReference type="GO" id="GO:0004190">
    <property type="term" value="F:aspartic-type endopeptidase activity"/>
    <property type="evidence" value="ECO:0007669"/>
    <property type="project" value="UniProtKB-KW"/>
</dbReference>
<name>A0A1A8AR31_NOTFU</name>
<keyword evidence="8" id="KW-0479">Metal-binding</keyword>
<dbReference type="CDD" id="cd01647">
    <property type="entry name" value="RT_LTR"/>
    <property type="match status" value="1"/>
</dbReference>
<dbReference type="PANTHER" id="PTHR37984:SF5">
    <property type="entry name" value="PROTEIN NYNRIN-LIKE"/>
    <property type="match status" value="1"/>
</dbReference>
<evidence type="ECO:0000256" key="17">
    <source>
        <dbReference type="ARBA" id="ARBA00023172"/>
    </source>
</evidence>
<keyword evidence="9" id="KW-0064">Aspartyl protease</keyword>
<comment type="similarity">
    <text evidence="1">Belongs to the beta type-B retroviral polymerase family. HERV class-II K(HML-2) pol subfamily.</text>
</comment>
<dbReference type="GO" id="GO:0006310">
    <property type="term" value="P:DNA recombination"/>
    <property type="evidence" value="ECO:0007669"/>
    <property type="project" value="UniProtKB-KW"/>
</dbReference>
<dbReference type="InterPro" id="IPR043128">
    <property type="entry name" value="Rev_trsase/Diguanyl_cyclase"/>
</dbReference>
<keyword evidence="14" id="KW-0695">RNA-directed DNA polymerase</keyword>
<dbReference type="GO" id="GO:0006508">
    <property type="term" value="P:proteolysis"/>
    <property type="evidence" value="ECO:0007669"/>
    <property type="project" value="UniProtKB-KW"/>
</dbReference>
<keyword evidence="15" id="KW-0239">DNA-directed DNA polymerase</keyword>
<dbReference type="EMBL" id="HADY01018466">
    <property type="protein sequence ID" value="SBP56951.1"/>
    <property type="molecule type" value="Transcribed_RNA"/>
</dbReference>
<protein>
    <recommendedName>
        <fullName evidence="18">Gypsy retrotransposon integrase-like protein 1</fullName>
        <ecNumber evidence="3">2.7.7.49</ecNumber>
        <ecNumber evidence="2">3.1.26.4</ecNumber>
    </recommendedName>
</protein>
<evidence type="ECO:0000256" key="5">
    <source>
        <dbReference type="ARBA" id="ARBA00022679"/>
    </source>
</evidence>
<evidence type="ECO:0000256" key="6">
    <source>
        <dbReference type="ARBA" id="ARBA00022695"/>
    </source>
</evidence>
<keyword evidence="7" id="KW-0540">Nuclease</keyword>
<evidence type="ECO:0000256" key="14">
    <source>
        <dbReference type="ARBA" id="ARBA00022918"/>
    </source>
</evidence>
<dbReference type="Gene3D" id="3.30.420.10">
    <property type="entry name" value="Ribonuclease H-like superfamily/Ribonuclease H"/>
    <property type="match status" value="1"/>
</dbReference>
<dbReference type="CDD" id="cd00303">
    <property type="entry name" value="retropepsin_like"/>
    <property type="match status" value="1"/>
</dbReference>
<dbReference type="Gene3D" id="3.10.10.10">
    <property type="entry name" value="HIV Type 1 Reverse Transcriptase, subunit A, domain 1"/>
    <property type="match status" value="1"/>
</dbReference>
<reference evidence="21" key="1">
    <citation type="submission" date="2016-05" db="EMBL/GenBank/DDBJ databases">
        <authorList>
            <person name="Lavstsen T."/>
            <person name="Jespersen J.S."/>
        </authorList>
    </citation>
    <scope>NUCLEOTIDE SEQUENCE</scope>
    <source>
        <tissue evidence="21">Brain</tissue>
    </source>
</reference>
<evidence type="ECO:0000256" key="12">
    <source>
        <dbReference type="ARBA" id="ARBA00022842"/>
    </source>
</evidence>
<accession>A0A1A8AR31</accession>
<keyword evidence="11" id="KW-0378">Hydrolase</keyword>
<dbReference type="FunFam" id="3.30.70.270:FF:000020">
    <property type="entry name" value="Transposon Tf2-6 polyprotein-like Protein"/>
    <property type="match status" value="1"/>
</dbReference>
<evidence type="ECO:0000256" key="7">
    <source>
        <dbReference type="ARBA" id="ARBA00022722"/>
    </source>
</evidence>
<evidence type="ECO:0000256" key="11">
    <source>
        <dbReference type="ARBA" id="ARBA00022801"/>
    </source>
</evidence>
<organism evidence="21">
    <name type="scientific">Nothobranchius furzeri</name>
    <name type="common">Turquoise killifish</name>
    <dbReference type="NCBI Taxonomy" id="105023"/>
    <lineage>
        <taxon>Eukaryota</taxon>
        <taxon>Metazoa</taxon>
        <taxon>Chordata</taxon>
        <taxon>Craniata</taxon>
        <taxon>Vertebrata</taxon>
        <taxon>Euteleostomi</taxon>
        <taxon>Actinopterygii</taxon>
        <taxon>Neopterygii</taxon>
        <taxon>Teleostei</taxon>
        <taxon>Neoteleostei</taxon>
        <taxon>Acanthomorphata</taxon>
        <taxon>Ovalentaria</taxon>
        <taxon>Atherinomorphae</taxon>
        <taxon>Cyprinodontiformes</taxon>
        <taxon>Nothobranchiidae</taxon>
        <taxon>Nothobranchius</taxon>
    </lineage>
</organism>
<keyword evidence="5" id="KW-0808">Transferase</keyword>
<keyword evidence="17" id="KW-0233">DNA recombination</keyword>
<dbReference type="InterPro" id="IPR041373">
    <property type="entry name" value="RT_RNaseH"/>
</dbReference>
<evidence type="ECO:0000256" key="16">
    <source>
        <dbReference type="ARBA" id="ARBA00023125"/>
    </source>
</evidence>
<dbReference type="AlphaFoldDB" id="A0A1A8AR31"/>
<dbReference type="SUPFAM" id="SSF56672">
    <property type="entry name" value="DNA/RNA polymerases"/>
    <property type="match status" value="1"/>
</dbReference>
<evidence type="ECO:0000256" key="15">
    <source>
        <dbReference type="ARBA" id="ARBA00022932"/>
    </source>
</evidence>
<dbReference type="EC" id="2.7.7.49" evidence="3"/>
<dbReference type="Gene3D" id="1.10.340.70">
    <property type="match status" value="1"/>
</dbReference>
<reference evidence="21" key="2">
    <citation type="submission" date="2016-06" db="EMBL/GenBank/DDBJ databases">
        <title>The genome of a short-lived fish provides insights into sex chromosome evolution and the genetic control of aging.</title>
        <authorList>
            <person name="Reichwald K."/>
            <person name="Felder M."/>
            <person name="Petzold A."/>
            <person name="Koch P."/>
            <person name="Groth M."/>
            <person name="Platzer M."/>
        </authorList>
    </citation>
    <scope>NUCLEOTIDE SEQUENCE</scope>
    <source>
        <tissue evidence="21">Brain</tissue>
    </source>
</reference>
<dbReference type="InterPro" id="IPR056924">
    <property type="entry name" value="SH3_Tf2-1"/>
</dbReference>
<dbReference type="InterPro" id="IPR000477">
    <property type="entry name" value="RT_dom"/>
</dbReference>
<dbReference type="Pfam" id="PF24626">
    <property type="entry name" value="SH3_Tf2-1"/>
    <property type="match status" value="1"/>
</dbReference>
<feature type="non-terminal residue" evidence="21">
    <location>
        <position position="997"/>
    </location>
</feature>
<gene>
    <name evidence="21" type="primary">CU459095.1</name>
</gene>
<evidence type="ECO:0000256" key="18">
    <source>
        <dbReference type="ARBA" id="ARBA00039658"/>
    </source>
</evidence>
<dbReference type="Gene3D" id="2.40.70.10">
    <property type="entry name" value="Acid Proteases"/>
    <property type="match status" value="1"/>
</dbReference>
<dbReference type="Pfam" id="PF17917">
    <property type="entry name" value="RT_RNaseH"/>
    <property type="match status" value="1"/>
</dbReference>
<feature type="domain" description="Reverse transcriptase" evidence="19">
    <location>
        <begin position="246"/>
        <end position="425"/>
    </location>
</feature>
<dbReference type="GO" id="GO:0003887">
    <property type="term" value="F:DNA-directed DNA polymerase activity"/>
    <property type="evidence" value="ECO:0007669"/>
    <property type="project" value="UniProtKB-KW"/>
</dbReference>
<sequence>MRLLRHTGPSALCLSFPAGKRRLQVGSSRGVLLGSAGTPSTRTMLPVTLHLAQGPVELEALLDSVAADCFMDKDLATRLHIPLSALHQTIPVTSVDGTPLQPYPIHQETVDLRMDVPPHSETLWFLIITAPLSPLILGHSWFLRHNPQISWSSERVLTWGVACHSHVPPQPDSEPEPPDVDVSQIPSCYHDLARVFSKTPTTTLPPHRPYDLEIKLQPGTVPPRGRLYSLSPAETQAMEAYITEALQQGFIRPSTSPGVAGFFFVKKKEGGLRPCIDYRGLNKITVRDRHPLPLMSIALDIVSQSAIFTKLDLRSAYNSVRIKQGEEWKTTFITPTGHWEYSVMPFGLCNSPAVFQRLITDVLRDMLDRWVFVYLDDILIYSRTLEEHITHVRAVLSRLLENGLYCKLEKCAFHQETISFLGFVVSSKGFSMDPQKVQAVAQWPQPTSLKQLQSVLGFANFYRRFIHGFSSIAALLTALTKSSNQTHPFRFTPEATQAFRTLVHHFTTAPLLVHPDTTKPFIVEVDASKRNYGVGDWELLAIKWTLEEWRQWLLGAPDPFTIWTDHQNLIHIQNARQLNPRQTRWALFFESFHFHLAYRPGSKNLKADALSRRHAQSAPVKEPPPILPAQRFVAALHWPVEDVIRAALLTKPAPANTPSNRLYVPSTCRSEALAWGHASRVAGHQGETRTLQFLQRALWWPSMAKDVHEYVAACPTCACSKTPNQPPAGDLNPLPVPHRPWSHIGLDFITGLPPVNQLDTVLNIVHRFSKAVHLVALSGLPTAKQTAEVLLEQVVRLHGFPRDIVSDRGPQFMSRFWKAFCRLEPETEVPAAQLLVRRCCLAWIGAWAAIKRANTEYSRQHKRRHRPGPTFQPGDNVWVSTRNMHLPASSKKLSPRFLGPHPVERVINPVAHRIRLPKSLKVHPVFHVSQLRPMMAIPGGLGGLRTGGTLMGTVEGHLGPLSHYGLMGSPLWDFWGRPSGGGSCHATSLSTVNLLQG</sequence>
<dbReference type="GO" id="GO:0046872">
    <property type="term" value="F:metal ion binding"/>
    <property type="evidence" value="ECO:0007669"/>
    <property type="project" value="UniProtKB-KW"/>
</dbReference>
<evidence type="ECO:0000256" key="9">
    <source>
        <dbReference type="ARBA" id="ARBA00022750"/>
    </source>
</evidence>
<dbReference type="InterPro" id="IPR036397">
    <property type="entry name" value="RNaseH_sf"/>
</dbReference>
<dbReference type="GO" id="GO:0015074">
    <property type="term" value="P:DNA integration"/>
    <property type="evidence" value="ECO:0007669"/>
    <property type="project" value="UniProtKB-KW"/>
</dbReference>
<keyword evidence="13" id="KW-0229">DNA integration</keyword>
<dbReference type="InterPro" id="IPR050951">
    <property type="entry name" value="Retrovirus_Pol_polyprotein"/>
</dbReference>
<dbReference type="FunFam" id="1.10.340.70:FF:000001">
    <property type="entry name" value="Retrovirus-related Pol polyprotein from transposon gypsy-like Protein"/>
    <property type="match status" value="1"/>
</dbReference>
<evidence type="ECO:0000256" key="4">
    <source>
        <dbReference type="ARBA" id="ARBA00022670"/>
    </source>
</evidence>
<keyword evidence="6" id="KW-0548">Nucleotidyltransferase</keyword>
<evidence type="ECO:0000259" key="20">
    <source>
        <dbReference type="PROSITE" id="PS50994"/>
    </source>
</evidence>
<dbReference type="PROSITE" id="PS50878">
    <property type="entry name" value="RT_POL"/>
    <property type="match status" value="1"/>
</dbReference>
<dbReference type="Gene3D" id="3.30.70.270">
    <property type="match status" value="2"/>
</dbReference>
<dbReference type="PANTHER" id="PTHR37984">
    <property type="entry name" value="PROTEIN CBG26694"/>
    <property type="match status" value="1"/>
</dbReference>
<dbReference type="Pfam" id="PF00078">
    <property type="entry name" value="RVT_1"/>
    <property type="match status" value="1"/>
</dbReference>
<dbReference type="InterPro" id="IPR001584">
    <property type="entry name" value="Integrase_cat-core"/>
</dbReference>
<dbReference type="InterPro" id="IPR043502">
    <property type="entry name" value="DNA/RNA_pol_sf"/>
</dbReference>
<evidence type="ECO:0000313" key="21">
    <source>
        <dbReference type="EMBL" id="SBP56951.1"/>
    </source>
</evidence>
<dbReference type="CDD" id="cd09274">
    <property type="entry name" value="RNase_HI_RT_Ty3"/>
    <property type="match status" value="1"/>
</dbReference>
<evidence type="ECO:0000256" key="1">
    <source>
        <dbReference type="ARBA" id="ARBA00010879"/>
    </source>
</evidence>
<proteinExistence type="inferred from homology"/>
<keyword evidence="4" id="KW-0645">Protease</keyword>
<dbReference type="GO" id="GO:0004523">
    <property type="term" value="F:RNA-DNA hybrid ribonuclease activity"/>
    <property type="evidence" value="ECO:0007669"/>
    <property type="project" value="UniProtKB-EC"/>
</dbReference>
<dbReference type="SUPFAM" id="SSF53098">
    <property type="entry name" value="Ribonuclease H-like"/>
    <property type="match status" value="1"/>
</dbReference>